<gene>
    <name evidence="1" type="ORF">BDN71DRAFT_1440039</name>
</gene>
<accession>A0A9P6A7X0</accession>
<evidence type="ECO:0000313" key="2">
    <source>
        <dbReference type="Proteomes" id="UP000807025"/>
    </source>
</evidence>
<dbReference type="Proteomes" id="UP000807025">
    <property type="component" value="Unassembled WGS sequence"/>
</dbReference>
<organism evidence="1 2">
    <name type="scientific">Pleurotus eryngii</name>
    <name type="common">Boletus of the steppes</name>
    <dbReference type="NCBI Taxonomy" id="5323"/>
    <lineage>
        <taxon>Eukaryota</taxon>
        <taxon>Fungi</taxon>
        <taxon>Dikarya</taxon>
        <taxon>Basidiomycota</taxon>
        <taxon>Agaricomycotina</taxon>
        <taxon>Agaricomycetes</taxon>
        <taxon>Agaricomycetidae</taxon>
        <taxon>Agaricales</taxon>
        <taxon>Pleurotineae</taxon>
        <taxon>Pleurotaceae</taxon>
        <taxon>Pleurotus</taxon>
    </lineage>
</organism>
<proteinExistence type="predicted"/>
<name>A0A9P6A7X0_PLEER</name>
<reference evidence="1" key="1">
    <citation type="submission" date="2020-11" db="EMBL/GenBank/DDBJ databases">
        <authorList>
            <consortium name="DOE Joint Genome Institute"/>
            <person name="Ahrendt S."/>
            <person name="Riley R."/>
            <person name="Andreopoulos W."/>
            <person name="Labutti K."/>
            <person name="Pangilinan J."/>
            <person name="Ruiz-Duenas F.J."/>
            <person name="Barrasa J.M."/>
            <person name="Sanchez-Garcia M."/>
            <person name="Camarero S."/>
            <person name="Miyauchi S."/>
            <person name="Serrano A."/>
            <person name="Linde D."/>
            <person name="Babiker R."/>
            <person name="Drula E."/>
            <person name="Ayuso-Fernandez I."/>
            <person name="Pacheco R."/>
            <person name="Padilla G."/>
            <person name="Ferreira P."/>
            <person name="Barriuso J."/>
            <person name="Kellner H."/>
            <person name="Castanera R."/>
            <person name="Alfaro M."/>
            <person name="Ramirez L."/>
            <person name="Pisabarro A.G."/>
            <person name="Kuo A."/>
            <person name="Tritt A."/>
            <person name="Lipzen A."/>
            <person name="He G."/>
            <person name="Yan M."/>
            <person name="Ng V."/>
            <person name="Cullen D."/>
            <person name="Martin F."/>
            <person name="Rosso M.-N."/>
            <person name="Henrissat B."/>
            <person name="Hibbett D."/>
            <person name="Martinez A.T."/>
            <person name="Grigoriev I.V."/>
        </authorList>
    </citation>
    <scope>NUCLEOTIDE SEQUENCE</scope>
    <source>
        <strain evidence="1">ATCC 90797</strain>
    </source>
</reference>
<keyword evidence="2" id="KW-1185">Reference proteome</keyword>
<evidence type="ECO:0000313" key="1">
    <source>
        <dbReference type="EMBL" id="KAF9500627.1"/>
    </source>
</evidence>
<protein>
    <submittedName>
        <fullName evidence="1">Uncharacterized protein</fullName>
    </submittedName>
</protein>
<dbReference type="EMBL" id="MU154526">
    <property type="protein sequence ID" value="KAF9500627.1"/>
    <property type="molecule type" value="Genomic_DNA"/>
</dbReference>
<sequence length="198" mass="22474">MYGVKRFWHLLLSLPRKRCELAVKLFFYANAVSHPTVVNICGFPRAMEPRPNGRRTELFVRRLIRYANDEPLEVTQLQLVDKIFDVRLDVAHPHAPIAPTISSISSGCDVFSVSSVSASPTWTTVWFCSSPFQNLLVLTTAYSAFYQFFQLPACVTRLTVLDFRIMPALWVGTTSFPTIYGCSLILPQHRMDGDSLLR</sequence>
<comment type="caution">
    <text evidence="1">The sequence shown here is derived from an EMBL/GenBank/DDBJ whole genome shotgun (WGS) entry which is preliminary data.</text>
</comment>
<dbReference type="AlphaFoldDB" id="A0A9P6A7X0"/>